<reference evidence="3 4" key="3">
    <citation type="submission" date="2008-05" db="EMBL/GenBank/DDBJ databases">
        <authorList>
            <person name="Fulton L."/>
            <person name="Clifton S."/>
            <person name="Fulton B."/>
            <person name="Xu J."/>
            <person name="Minx P."/>
            <person name="Pepin K.H."/>
            <person name="Johnson M."/>
            <person name="Thiruvilangam P."/>
            <person name="Bhonagiri V."/>
            <person name="Nash W.E."/>
            <person name="Mardis E.R."/>
            <person name="Wilson R.K."/>
        </authorList>
    </citation>
    <scope>NUCLEOTIDE SEQUENCE [LARGE SCALE GENOMIC DNA]</scope>
    <source>
        <strain evidence="3 4">ATCC 25827</strain>
    </source>
</reference>
<organism evidence="3 4">
    <name type="scientific">Providencia stuartii ATCC 25827</name>
    <dbReference type="NCBI Taxonomy" id="471874"/>
    <lineage>
        <taxon>Bacteria</taxon>
        <taxon>Pseudomonadati</taxon>
        <taxon>Pseudomonadota</taxon>
        <taxon>Gammaproteobacteria</taxon>
        <taxon>Enterobacterales</taxon>
        <taxon>Morganellaceae</taxon>
        <taxon>Providencia</taxon>
    </lineage>
</organism>
<dbReference type="RefSeq" id="WP_004916597.1">
    <property type="nucleotide sequence ID" value="NZ_DS607648.1"/>
</dbReference>
<reference evidence="4" key="2">
    <citation type="submission" date="2008-04" db="EMBL/GenBank/DDBJ databases">
        <title>Draft genome sequence of Providencia stuartii(ATCC 25827).</title>
        <authorList>
            <person name="Sudarsanam P."/>
            <person name="Ley R."/>
            <person name="Guruge J."/>
            <person name="Turnbaugh P.J."/>
            <person name="Mahowald M."/>
            <person name="Liep D."/>
            <person name="Gordon J."/>
        </authorList>
    </citation>
    <scope>NUCLEOTIDE SEQUENCE [LARGE SCALE GENOMIC DNA]</scope>
    <source>
        <strain evidence="4">ATCC 25827</strain>
    </source>
</reference>
<reference evidence="4" key="1">
    <citation type="submission" date="2008-04" db="EMBL/GenBank/DDBJ databases">
        <title>Draft genome sequence of Providencia stuartii (ATCC 25827).</title>
        <authorList>
            <person name="Sudarsanam P."/>
            <person name="Ley R."/>
            <person name="Guruge J."/>
            <person name="Turnbaugh P.J."/>
            <person name="Mahowald M."/>
            <person name="Liep D."/>
            <person name="Gordon J."/>
        </authorList>
    </citation>
    <scope>NUCLEOTIDE SEQUENCE [LARGE SCALE GENOMIC DNA]</scope>
    <source>
        <strain evidence="4">ATCC 25827</strain>
    </source>
</reference>
<gene>
    <name evidence="3" type="ORF">PROSTU_04413</name>
</gene>
<feature type="coiled-coil region" evidence="1">
    <location>
        <begin position="45"/>
        <end position="79"/>
    </location>
</feature>
<feature type="region of interest" description="Disordered" evidence="2">
    <location>
        <begin position="242"/>
        <end position="263"/>
    </location>
</feature>
<evidence type="ECO:0008006" key="5">
    <source>
        <dbReference type="Google" id="ProtNLM"/>
    </source>
</evidence>
<protein>
    <recommendedName>
        <fullName evidence="5">Phage protein</fullName>
    </recommendedName>
</protein>
<comment type="caution">
    <text evidence="3">The sequence shown here is derived from an EMBL/GenBank/DDBJ whole genome shotgun (WGS) entry which is preliminary data.</text>
</comment>
<name>A0AA86YEL0_PROST</name>
<evidence type="ECO:0000256" key="1">
    <source>
        <dbReference type="SAM" id="Coils"/>
    </source>
</evidence>
<evidence type="ECO:0000256" key="2">
    <source>
        <dbReference type="SAM" id="MobiDB-lite"/>
    </source>
</evidence>
<sequence length="263" mass="29076">MSKFSLGLSYYNAQGAFNPKGNHMEIDLSHPEIQAAIKAAVDEQVEGLKAKRDELLGANKDLKSELEMLKGQLDGVDLKAVKELLAKATMDEESRLIAEGKLDEVIQKRTERLRDDYDSKLAAEKERADRAENYANKFRQSVVRSHIMQAAVESGVLKEATGDIAFLAQSQFTLDDNGNAVALDEHGEVIIGKDGKTPLTPKEWVETIRETKPYFWPVAQGSGAQGSGYSGGKKWDDYTEAERASLARTNPDAFKQLQKTQGK</sequence>
<evidence type="ECO:0000313" key="4">
    <source>
        <dbReference type="Proteomes" id="UP000004506"/>
    </source>
</evidence>
<keyword evidence="1" id="KW-0175">Coiled coil</keyword>
<evidence type="ECO:0000313" key="3">
    <source>
        <dbReference type="EMBL" id="EDU57637.1"/>
    </source>
</evidence>
<dbReference type="AlphaFoldDB" id="A0AA86YEL0"/>
<dbReference type="Proteomes" id="UP000004506">
    <property type="component" value="Unassembled WGS sequence"/>
</dbReference>
<accession>A0AA86YEL0</accession>
<dbReference type="EMBL" id="ABJD02000117">
    <property type="protein sequence ID" value="EDU57637.1"/>
    <property type="molecule type" value="Genomic_DNA"/>
</dbReference>
<proteinExistence type="predicted"/>